<feature type="transmembrane region" description="Helical" evidence="1">
    <location>
        <begin position="65"/>
        <end position="86"/>
    </location>
</feature>
<gene>
    <name evidence="2" type="ORF">INT44_001501</name>
</gene>
<keyword evidence="1" id="KW-1133">Transmembrane helix</keyword>
<keyword evidence="1" id="KW-0812">Transmembrane</keyword>
<reference evidence="2" key="1">
    <citation type="submission" date="2020-12" db="EMBL/GenBank/DDBJ databases">
        <title>Metabolic potential, ecology and presence of endohyphal bacteria is reflected in genomic diversity of Mucoromycotina.</title>
        <authorList>
            <person name="Muszewska A."/>
            <person name="Okrasinska A."/>
            <person name="Steczkiewicz K."/>
            <person name="Drgas O."/>
            <person name="Orlowska M."/>
            <person name="Perlinska-Lenart U."/>
            <person name="Aleksandrzak-Piekarczyk T."/>
            <person name="Szatraj K."/>
            <person name="Zielenkiewicz U."/>
            <person name="Pilsyk S."/>
            <person name="Malc E."/>
            <person name="Mieczkowski P."/>
            <person name="Kruszewska J.S."/>
            <person name="Biernat P."/>
            <person name="Pawlowska J."/>
        </authorList>
    </citation>
    <scope>NUCLEOTIDE SEQUENCE</scope>
    <source>
        <strain evidence="2">WA0000051536</strain>
    </source>
</reference>
<name>A0A8H7PSC1_9FUNG</name>
<proteinExistence type="predicted"/>
<evidence type="ECO:0000256" key="1">
    <source>
        <dbReference type="SAM" id="Phobius"/>
    </source>
</evidence>
<evidence type="ECO:0000313" key="3">
    <source>
        <dbReference type="Proteomes" id="UP000612746"/>
    </source>
</evidence>
<dbReference type="EMBL" id="JAEPRA010000011">
    <property type="protein sequence ID" value="KAG2178351.1"/>
    <property type="molecule type" value="Genomic_DNA"/>
</dbReference>
<dbReference type="Proteomes" id="UP000612746">
    <property type="component" value="Unassembled WGS sequence"/>
</dbReference>
<evidence type="ECO:0000313" key="2">
    <source>
        <dbReference type="EMBL" id="KAG2178351.1"/>
    </source>
</evidence>
<dbReference type="AlphaFoldDB" id="A0A8H7PSC1"/>
<keyword evidence="3" id="KW-1185">Reference proteome</keyword>
<dbReference type="OrthoDB" id="10321420at2759"/>
<comment type="caution">
    <text evidence="2">The sequence shown here is derived from an EMBL/GenBank/DDBJ whole genome shotgun (WGS) entry which is preliminary data.</text>
</comment>
<organism evidence="2 3">
    <name type="scientific">Umbelopsis vinacea</name>
    <dbReference type="NCBI Taxonomy" id="44442"/>
    <lineage>
        <taxon>Eukaryota</taxon>
        <taxon>Fungi</taxon>
        <taxon>Fungi incertae sedis</taxon>
        <taxon>Mucoromycota</taxon>
        <taxon>Mucoromycotina</taxon>
        <taxon>Umbelopsidomycetes</taxon>
        <taxon>Umbelopsidales</taxon>
        <taxon>Umbelopsidaceae</taxon>
        <taxon>Umbelopsis</taxon>
    </lineage>
</organism>
<protein>
    <submittedName>
        <fullName evidence="2">Uncharacterized protein</fullName>
    </submittedName>
</protein>
<accession>A0A8H7PSC1</accession>
<keyword evidence="1" id="KW-0472">Membrane</keyword>
<feature type="transmembrane region" description="Helical" evidence="1">
    <location>
        <begin position="92"/>
        <end position="111"/>
    </location>
</feature>
<sequence>MAVSGGWNIHVTYPVPGQSENVTAHLEYTDANDIYSINQTLSCFYSTHDFRSVVQFDYGLGSGDIVALVIACIFGTIGLAGMLYGIVVTMNFLFLFFQLIFWIGGNVVNYLREKIDSIVKHIPKAQEESTSSTQKSSIYNTVTHYLTIPAKYYQEAVGGVRSWIQTGKSQPKDTYDMEEQATLIANEHSNYEDEQTTQHILSAVEVENEDRHSIGSSTLFDR</sequence>